<protein>
    <submittedName>
        <fullName evidence="1">Uncharacterized protein</fullName>
    </submittedName>
</protein>
<evidence type="ECO:0000313" key="1">
    <source>
        <dbReference type="EMBL" id="KAF1996084.1"/>
    </source>
</evidence>
<evidence type="ECO:0000313" key="2">
    <source>
        <dbReference type="Proteomes" id="UP000799779"/>
    </source>
</evidence>
<gene>
    <name evidence="1" type="ORF">P154DRAFT_499105</name>
</gene>
<accession>A0A6A5W571</accession>
<organism evidence="1 2">
    <name type="scientific">Amniculicola lignicola CBS 123094</name>
    <dbReference type="NCBI Taxonomy" id="1392246"/>
    <lineage>
        <taxon>Eukaryota</taxon>
        <taxon>Fungi</taxon>
        <taxon>Dikarya</taxon>
        <taxon>Ascomycota</taxon>
        <taxon>Pezizomycotina</taxon>
        <taxon>Dothideomycetes</taxon>
        <taxon>Pleosporomycetidae</taxon>
        <taxon>Pleosporales</taxon>
        <taxon>Amniculicolaceae</taxon>
        <taxon>Amniculicola</taxon>
    </lineage>
</organism>
<sequence>MKSTQLSQIRLCSKSGICEPAVRYARTENDIIACDEEDTKFRQALLRFCPAELWPESSYAAGCPRPILVDQYHQQQLQILHRALTISLKDIVQRWWTDDEARFPERMPLEKKEEDLLKWIDEQATCGLLREYSEPGCLGSWRPDFLVDTDENGREKYRITEINARFSFNGFMHLFYGQTVINESLPAGSGLAGAVNPEEILEALFRLFDPQYPLHLLKGVERGIDIHIFVDFMWRRFGIRVRIVSPADLRLFPDSRNRSGFRLCCRISSETQADGGAFQPTPNGGEVWEEIQQVGLELHQQEIVALEPEMLRQISLRCFNDMRTVLLVHDKRMLGIIREEIPNLLRRSVISCSEAKALSCGIVVTILPGSQDLCSLIQATTASPQLRHQYLLKPIRGGKGEGILFGDEATAEEWLSRLGQLRSPDITSGKSCVVQMRIFPSLYDMVLKPSGVVKYPLVGTYHATGGKLVGLGTWRTNTGRIIAVSSGGTWICSVVSQ</sequence>
<dbReference type="SUPFAM" id="SSF56059">
    <property type="entry name" value="Glutathione synthetase ATP-binding domain-like"/>
    <property type="match status" value="1"/>
</dbReference>
<dbReference type="Proteomes" id="UP000799779">
    <property type="component" value="Unassembled WGS sequence"/>
</dbReference>
<keyword evidence="2" id="KW-1185">Reference proteome</keyword>
<name>A0A6A5W571_9PLEO</name>
<dbReference type="EMBL" id="ML977629">
    <property type="protein sequence ID" value="KAF1996084.1"/>
    <property type="molecule type" value="Genomic_DNA"/>
</dbReference>
<proteinExistence type="predicted"/>
<dbReference type="AlphaFoldDB" id="A0A6A5W571"/>
<reference evidence="1" key="1">
    <citation type="journal article" date="2020" name="Stud. Mycol.">
        <title>101 Dothideomycetes genomes: a test case for predicting lifestyles and emergence of pathogens.</title>
        <authorList>
            <person name="Haridas S."/>
            <person name="Albert R."/>
            <person name="Binder M."/>
            <person name="Bloem J."/>
            <person name="Labutti K."/>
            <person name="Salamov A."/>
            <person name="Andreopoulos B."/>
            <person name="Baker S."/>
            <person name="Barry K."/>
            <person name="Bills G."/>
            <person name="Bluhm B."/>
            <person name="Cannon C."/>
            <person name="Castanera R."/>
            <person name="Culley D."/>
            <person name="Daum C."/>
            <person name="Ezra D."/>
            <person name="Gonzalez J."/>
            <person name="Henrissat B."/>
            <person name="Kuo A."/>
            <person name="Liang C."/>
            <person name="Lipzen A."/>
            <person name="Lutzoni F."/>
            <person name="Magnuson J."/>
            <person name="Mondo S."/>
            <person name="Nolan M."/>
            <person name="Ohm R."/>
            <person name="Pangilinan J."/>
            <person name="Park H.-J."/>
            <person name="Ramirez L."/>
            <person name="Alfaro M."/>
            <person name="Sun H."/>
            <person name="Tritt A."/>
            <person name="Yoshinaga Y."/>
            <person name="Zwiers L.-H."/>
            <person name="Turgeon B."/>
            <person name="Goodwin S."/>
            <person name="Spatafora J."/>
            <person name="Crous P."/>
            <person name="Grigoriev I."/>
        </authorList>
    </citation>
    <scope>NUCLEOTIDE SEQUENCE</scope>
    <source>
        <strain evidence="1">CBS 123094</strain>
    </source>
</reference>
<dbReference type="OrthoDB" id="2117718at2759"/>